<dbReference type="Pfam" id="PF01201">
    <property type="entry name" value="Ribosomal_S8e"/>
    <property type="match status" value="1"/>
</dbReference>
<comment type="similarity">
    <text evidence="1">Belongs to the eukaryotic ribosomal protein eS8 family.</text>
</comment>
<dbReference type="WBParaSite" id="snap_masked-unitig_31354-processed-gene-0.1-mRNA-1">
    <property type="protein sequence ID" value="snap_masked-unitig_31354-processed-gene-0.1-mRNA-1"/>
    <property type="gene ID" value="snap_masked-unitig_31354-processed-gene-0.1"/>
</dbReference>
<dbReference type="Gene3D" id="1.10.168.20">
    <property type="entry name" value="Ribosomal protein S8e, subdomain"/>
    <property type="match status" value="1"/>
</dbReference>
<feature type="region of interest" description="Disordered" evidence="4">
    <location>
        <begin position="121"/>
        <end position="150"/>
    </location>
</feature>
<sequence>HAKCPQSQYCPFFASFSSLLSSSSVTASYSTSPGPSTSFCSSTMAMRASSLRKMRKGLDEEESRGTRRLRQLAQWRERCPGPASVVSSSPAGNRKVMLGPRPKPHRKAKNLLRASLEGAEFPQGQHCRQQGGADEQDQTWASPETEPTSAVRQAVAENSCVRSASSNWAAAQPHKDCPGWHSEASAHGSSPRGGIKLRGLRLDTGNFSWPSRGVARKTRIIDTVYNASNNELVRTKTLWFESHYLLPLARKKEKKSAPKAADKPADGADKEGADPGAAGGPISFTRSKKTMKKYLERQKKVRFLPRCRQPCARAVRPAAACTPASPPGLASAAERDGYILEGKELDFYLRKIRAKKTK</sequence>
<keyword evidence="3" id="KW-0687">Ribonucleoprotein</keyword>
<dbReference type="InterPro" id="IPR001047">
    <property type="entry name" value="Ribosomal_eS8"/>
</dbReference>
<feature type="compositionally biased region" description="Polar residues" evidence="4">
    <location>
        <begin position="138"/>
        <end position="150"/>
    </location>
</feature>
<feature type="region of interest" description="Disordered" evidence="4">
    <location>
        <begin position="171"/>
        <end position="194"/>
    </location>
</feature>
<feature type="compositionally biased region" description="Basic and acidic residues" evidence="4">
    <location>
        <begin position="260"/>
        <end position="273"/>
    </location>
</feature>
<feature type="region of interest" description="Disordered" evidence="4">
    <location>
        <begin position="251"/>
        <end position="284"/>
    </location>
</feature>
<dbReference type="Gene3D" id="3.10.290.70">
    <property type="match status" value="1"/>
</dbReference>
<evidence type="ECO:0000256" key="2">
    <source>
        <dbReference type="ARBA" id="ARBA00022980"/>
    </source>
</evidence>
<feature type="compositionally biased region" description="Low complexity" evidence="4">
    <location>
        <begin position="80"/>
        <end position="92"/>
    </location>
</feature>
<organism evidence="5 6">
    <name type="scientific">Macrostomum lignano</name>
    <dbReference type="NCBI Taxonomy" id="282301"/>
    <lineage>
        <taxon>Eukaryota</taxon>
        <taxon>Metazoa</taxon>
        <taxon>Spiralia</taxon>
        <taxon>Lophotrochozoa</taxon>
        <taxon>Platyhelminthes</taxon>
        <taxon>Rhabditophora</taxon>
        <taxon>Macrostomorpha</taxon>
        <taxon>Macrostomida</taxon>
        <taxon>Macrostomidae</taxon>
        <taxon>Macrostomum</taxon>
    </lineage>
</organism>
<name>A0A1I8JQW2_9PLAT</name>
<proteinExistence type="inferred from homology"/>
<protein>
    <submittedName>
        <fullName evidence="6">40S ribosomal protein S8</fullName>
    </submittedName>
</protein>
<dbReference type="GO" id="GO:0003735">
    <property type="term" value="F:structural constituent of ribosome"/>
    <property type="evidence" value="ECO:0007669"/>
    <property type="project" value="InterPro"/>
</dbReference>
<evidence type="ECO:0000256" key="4">
    <source>
        <dbReference type="SAM" id="MobiDB-lite"/>
    </source>
</evidence>
<accession>A0A1I8JQW2</accession>
<dbReference type="InterPro" id="IPR042563">
    <property type="entry name" value="Ribosomal_protein_eS8_euk"/>
</dbReference>
<dbReference type="AlphaFoldDB" id="A0A1I8JQW2"/>
<dbReference type="Proteomes" id="UP000095280">
    <property type="component" value="Unplaced"/>
</dbReference>
<dbReference type="GO" id="GO:1990904">
    <property type="term" value="C:ribonucleoprotein complex"/>
    <property type="evidence" value="ECO:0007669"/>
    <property type="project" value="UniProtKB-KW"/>
</dbReference>
<dbReference type="PANTHER" id="PTHR10394">
    <property type="entry name" value="40S RIBOSOMAL PROTEIN S8"/>
    <property type="match status" value="1"/>
</dbReference>
<keyword evidence="5" id="KW-1185">Reference proteome</keyword>
<evidence type="ECO:0000256" key="3">
    <source>
        <dbReference type="ARBA" id="ARBA00023274"/>
    </source>
</evidence>
<evidence type="ECO:0000256" key="1">
    <source>
        <dbReference type="ARBA" id="ARBA00005257"/>
    </source>
</evidence>
<dbReference type="InterPro" id="IPR022309">
    <property type="entry name" value="Ribosomal_Se8/biogenesis_NSA2"/>
</dbReference>
<dbReference type="GO" id="GO:0006412">
    <property type="term" value="P:translation"/>
    <property type="evidence" value="ECO:0007669"/>
    <property type="project" value="InterPro"/>
</dbReference>
<dbReference type="GO" id="GO:0005840">
    <property type="term" value="C:ribosome"/>
    <property type="evidence" value="ECO:0007669"/>
    <property type="project" value="UniProtKB-KW"/>
</dbReference>
<evidence type="ECO:0000313" key="5">
    <source>
        <dbReference type="Proteomes" id="UP000095280"/>
    </source>
</evidence>
<keyword evidence="2" id="KW-0689">Ribosomal protein</keyword>
<evidence type="ECO:0000313" key="6">
    <source>
        <dbReference type="WBParaSite" id="snap_masked-unitig_31354-processed-gene-0.1-mRNA-1"/>
    </source>
</evidence>
<feature type="region of interest" description="Disordered" evidence="4">
    <location>
        <begin position="80"/>
        <end position="106"/>
    </location>
</feature>
<reference evidence="6" key="1">
    <citation type="submission" date="2016-11" db="UniProtKB">
        <authorList>
            <consortium name="WormBaseParasite"/>
        </authorList>
    </citation>
    <scope>IDENTIFICATION</scope>
</reference>